<protein>
    <submittedName>
        <fullName evidence="3">HupE/UreJ family protein</fullName>
    </submittedName>
</protein>
<dbReference type="RefSeq" id="WP_380604968.1">
    <property type="nucleotide sequence ID" value="NZ_JBHSDU010000015.1"/>
</dbReference>
<proteinExistence type="predicted"/>
<dbReference type="Pfam" id="PF13795">
    <property type="entry name" value="HupE_UreJ_2"/>
    <property type="match status" value="1"/>
</dbReference>
<sequence>MRHFVVITLLVLLAPHAFAHKPSDSYLQLTPTEHGFTGEWRIALRDLEPAIGLDRDGNGKITWGEVRTRHAEIANYALARLAITSHESPCEVHAGTQLVDDLSDGTYTVLPLTVTCQRNVAPWTLDYSLLFDIDATHRGLIALRGPGAPQTFALSPQNSRAVLSSGAPSLVQQFSMMAREGVWHIWIGIDHILFLLALLLPAGLRSRDVPVPKDGVTLPLLTGLRASRDGGPAADWAPMLKDVVTLVTAFTVAHSITLSLAALKIVSLPPRLIETTIALSIVVAGLRLRYAISRPAAWIAFSFGLIHGFGFANVLADMQLPSGSLALSLFAFNIGVELGQFAIVLLALPLIRYAQRHVFYERTFMPTAALIIATVGLAWSLERGMGISLAALIG</sequence>
<dbReference type="InterPro" id="IPR018247">
    <property type="entry name" value="EF_Hand_1_Ca_BS"/>
</dbReference>
<evidence type="ECO:0000313" key="4">
    <source>
        <dbReference type="Proteomes" id="UP001595904"/>
    </source>
</evidence>
<feature type="transmembrane region" description="Helical" evidence="1">
    <location>
        <begin position="243"/>
        <end position="266"/>
    </location>
</feature>
<keyword evidence="2" id="KW-0732">Signal</keyword>
<gene>
    <name evidence="3" type="ORF">ACFPN2_33720</name>
</gene>
<feature type="transmembrane region" description="Helical" evidence="1">
    <location>
        <begin position="183"/>
        <end position="204"/>
    </location>
</feature>
<accession>A0ABV8T2U4</accession>
<dbReference type="PROSITE" id="PS00018">
    <property type="entry name" value="EF_HAND_1"/>
    <property type="match status" value="1"/>
</dbReference>
<evidence type="ECO:0000256" key="1">
    <source>
        <dbReference type="SAM" id="Phobius"/>
    </source>
</evidence>
<feature type="transmembrane region" description="Helical" evidence="1">
    <location>
        <begin position="363"/>
        <end position="381"/>
    </location>
</feature>
<keyword evidence="4" id="KW-1185">Reference proteome</keyword>
<keyword evidence="1" id="KW-1133">Transmembrane helix</keyword>
<evidence type="ECO:0000256" key="2">
    <source>
        <dbReference type="SAM" id="SignalP"/>
    </source>
</evidence>
<feature type="transmembrane region" description="Helical" evidence="1">
    <location>
        <begin position="328"/>
        <end position="351"/>
    </location>
</feature>
<organism evidence="3 4">
    <name type="scientific">Steroidobacter flavus</name>
    <dbReference type="NCBI Taxonomy" id="1842136"/>
    <lineage>
        <taxon>Bacteria</taxon>
        <taxon>Pseudomonadati</taxon>
        <taxon>Pseudomonadota</taxon>
        <taxon>Gammaproteobacteria</taxon>
        <taxon>Steroidobacterales</taxon>
        <taxon>Steroidobacteraceae</taxon>
        <taxon>Steroidobacter</taxon>
    </lineage>
</organism>
<keyword evidence="1" id="KW-0472">Membrane</keyword>
<dbReference type="EMBL" id="JBHSDU010000015">
    <property type="protein sequence ID" value="MFC4314081.1"/>
    <property type="molecule type" value="Genomic_DNA"/>
</dbReference>
<keyword evidence="1" id="KW-0812">Transmembrane</keyword>
<feature type="transmembrane region" description="Helical" evidence="1">
    <location>
        <begin position="297"/>
        <end position="316"/>
    </location>
</feature>
<feature type="signal peptide" evidence="2">
    <location>
        <begin position="1"/>
        <end position="19"/>
    </location>
</feature>
<dbReference type="InterPro" id="IPR032809">
    <property type="entry name" value="Put_HupE_UreJ"/>
</dbReference>
<comment type="caution">
    <text evidence="3">The sequence shown here is derived from an EMBL/GenBank/DDBJ whole genome shotgun (WGS) entry which is preliminary data.</text>
</comment>
<name>A0ABV8T2U4_9GAMM</name>
<feature type="chain" id="PRO_5045613375" evidence="2">
    <location>
        <begin position="20"/>
        <end position="394"/>
    </location>
</feature>
<reference evidence="4" key="1">
    <citation type="journal article" date="2019" name="Int. J. Syst. Evol. Microbiol.">
        <title>The Global Catalogue of Microorganisms (GCM) 10K type strain sequencing project: providing services to taxonomists for standard genome sequencing and annotation.</title>
        <authorList>
            <consortium name="The Broad Institute Genomics Platform"/>
            <consortium name="The Broad Institute Genome Sequencing Center for Infectious Disease"/>
            <person name="Wu L."/>
            <person name="Ma J."/>
        </authorList>
    </citation>
    <scope>NUCLEOTIDE SEQUENCE [LARGE SCALE GENOMIC DNA]</scope>
    <source>
        <strain evidence="4">CGMCC 1.10759</strain>
    </source>
</reference>
<evidence type="ECO:0000313" key="3">
    <source>
        <dbReference type="EMBL" id="MFC4314081.1"/>
    </source>
</evidence>
<dbReference type="Proteomes" id="UP001595904">
    <property type="component" value="Unassembled WGS sequence"/>
</dbReference>